<sequence length="120" mass="13727">MQFSLLRMGSPCSKFRIEPVKLSSLVFIMHKNILYVFFSSTVKEFNFSFWSYCTDDEANCDNRLGPKPMGDEDSSNFDSHFSVVRNETSEENLGNGKIDNLNANLGNEESAEGWYKLMMV</sequence>
<evidence type="ECO:0000313" key="1">
    <source>
        <dbReference type="EMBL" id="KAK8583582.1"/>
    </source>
</evidence>
<dbReference type="Proteomes" id="UP001472677">
    <property type="component" value="Unassembled WGS sequence"/>
</dbReference>
<dbReference type="EMBL" id="JBBPBM010000005">
    <property type="protein sequence ID" value="KAK8583582.1"/>
    <property type="molecule type" value="Genomic_DNA"/>
</dbReference>
<name>A0ABR2FNW2_9ROSI</name>
<proteinExistence type="predicted"/>
<gene>
    <name evidence="1" type="ORF">V6N12_067846</name>
</gene>
<keyword evidence="2" id="KW-1185">Reference proteome</keyword>
<organism evidence="1 2">
    <name type="scientific">Hibiscus sabdariffa</name>
    <name type="common">roselle</name>
    <dbReference type="NCBI Taxonomy" id="183260"/>
    <lineage>
        <taxon>Eukaryota</taxon>
        <taxon>Viridiplantae</taxon>
        <taxon>Streptophyta</taxon>
        <taxon>Embryophyta</taxon>
        <taxon>Tracheophyta</taxon>
        <taxon>Spermatophyta</taxon>
        <taxon>Magnoliopsida</taxon>
        <taxon>eudicotyledons</taxon>
        <taxon>Gunneridae</taxon>
        <taxon>Pentapetalae</taxon>
        <taxon>rosids</taxon>
        <taxon>malvids</taxon>
        <taxon>Malvales</taxon>
        <taxon>Malvaceae</taxon>
        <taxon>Malvoideae</taxon>
        <taxon>Hibiscus</taxon>
    </lineage>
</organism>
<reference evidence="1 2" key="1">
    <citation type="journal article" date="2024" name="G3 (Bethesda)">
        <title>Genome assembly of Hibiscus sabdariffa L. provides insights into metabolisms of medicinal natural products.</title>
        <authorList>
            <person name="Kim T."/>
        </authorList>
    </citation>
    <scope>NUCLEOTIDE SEQUENCE [LARGE SCALE GENOMIC DNA]</scope>
    <source>
        <strain evidence="1">TK-2024</strain>
        <tissue evidence="1">Old leaves</tissue>
    </source>
</reference>
<accession>A0ABR2FNW2</accession>
<protein>
    <submittedName>
        <fullName evidence="1">Uncharacterized protein</fullName>
    </submittedName>
</protein>
<evidence type="ECO:0000313" key="2">
    <source>
        <dbReference type="Proteomes" id="UP001472677"/>
    </source>
</evidence>
<comment type="caution">
    <text evidence="1">The sequence shown here is derived from an EMBL/GenBank/DDBJ whole genome shotgun (WGS) entry which is preliminary data.</text>
</comment>